<comment type="caution">
    <text evidence="14">Lacks conserved residue(s) required for the propagation of feature annotation.</text>
</comment>
<keyword evidence="5 14" id="KW-0121">Carboxypeptidase</keyword>
<evidence type="ECO:0000256" key="9">
    <source>
        <dbReference type="ARBA" id="ARBA00022960"/>
    </source>
</evidence>
<dbReference type="Pfam" id="PF00905">
    <property type="entry name" value="Transpeptidase"/>
    <property type="match status" value="1"/>
</dbReference>
<dbReference type="InterPro" id="IPR005311">
    <property type="entry name" value="PBP_dimer"/>
</dbReference>
<keyword evidence="18" id="KW-1185">Reference proteome</keyword>
<dbReference type="Gene3D" id="3.40.710.10">
    <property type="entry name" value="DD-peptidase/beta-lactamase superfamily"/>
    <property type="match status" value="1"/>
</dbReference>
<evidence type="ECO:0000256" key="14">
    <source>
        <dbReference type="HAMAP-Rule" id="MF_02081"/>
    </source>
</evidence>
<dbReference type="Gene3D" id="3.30.1390.30">
    <property type="entry name" value="Penicillin-binding protein 2a, domain 3"/>
    <property type="match status" value="1"/>
</dbReference>
<dbReference type="Gene3D" id="3.90.1310.10">
    <property type="entry name" value="Penicillin-binding protein 2a (Domain 2)"/>
    <property type="match status" value="1"/>
</dbReference>
<keyword evidence="13 14" id="KW-0961">Cell wall biogenesis/degradation</keyword>
<dbReference type="GO" id="GO:0008360">
    <property type="term" value="P:regulation of cell shape"/>
    <property type="evidence" value="ECO:0007669"/>
    <property type="project" value="UniProtKB-KW"/>
</dbReference>
<evidence type="ECO:0000256" key="1">
    <source>
        <dbReference type="ARBA" id="ARBA00004167"/>
    </source>
</evidence>
<comment type="subcellular location">
    <subcellularLocation>
        <location evidence="14">Cell inner membrane</location>
        <topology evidence="14">Single-pass membrane protein</topology>
    </subcellularLocation>
    <subcellularLocation>
        <location evidence="2">Cell membrane</location>
    </subcellularLocation>
    <subcellularLocation>
        <location evidence="1">Membrane</location>
        <topology evidence="1">Single-pass membrane protein</topology>
    </subcellularLocation>
</comment>
<dbReference type="GO" id="GO:0009002">
    <property type="term" value="F:serine-type D-Ala-D-Ala carboxypeptidase activity"/>
    <property type="evidence" value="ECO:0007669"/>
    <property type="project" value="UniProtKB-UniRule"/>
</dbReference>
<comment type="pathway">
    <text evidence="14">Cell wall biogenesis; peptidoglycan biosynthesis.</text>
</comment>
<evidence type="ECO:0000256" key="13">
    <source>
        <dbReference type="ARBA" id="ARBA00023316"/>
    </source>
</evidence>
<dbReference type="GO" id="GO:0008658">
    <property type="term" value="F:penicillin binding"/>
    <property type="evidence" value="ECO:0007669"/>
    <property type="project" value="UniProtKB-UniRule"/>
</dbReference>
<dbReference type="InterPro" id="IPR017790">
    <property type="entry name" value="Penicillin-binding_protein_2"/>
</dbReference>
<dbReference type="GO" id="GO:0071555">
    <property type="term" value="P:cell wall organization"/>
    <property type="evidence" value="ECO:0007669"/>
    <property type="project" value="UniProtKB-KW"/>
</dbReference>
<feature type="domain" description="Penicillin-binding protein dimerisation" evidence="16">
    <location>
        <begin position="63"/>
        <end position="234"/>
    </location>
</feature>
<evidence type="ECO:0000256" key="4">
    <source>
        <dbReference type="ARBA" id="ARBA00022519"/>
    </source>
</evidence>
<dbReference type="SUPFAM" id="SSF56519">
    <property type="entry name" value="Penicillin binding protein dimerisation domain"/>
    <property type="match status" value="1"/>
</dbReference>
<name>A0A2A2F5K1_9GAMM</name>
<keyword evidence="4 14" id="KW-0997">Cell inner membrane</keyword>
<keyword evidence="8 14" id="KW-0378">Hydrolase</keyword>
<protein>
    <recommendedName>
        <fullName evidence="14">Peptidoglycan D,D-transpeptidase MrdA</fullName>
        <ecNumber evidence="14">3.4.16.4</ecNumber>
    </recommendedName>
    <alternativeName>
        <fullName evidence="14">Penicillin-binding protein 2</fullName>
        <shortName evidence="14">PBP-2</shortName>
    </alternativeName>
</protein>
<evidence type="ECO:0000256" key="6">
    <source>
        <dbReference type="ARBA" id="ARBA00022670"/>
    </source>
</evidence>
<evidence type="ECO:0000259" key="15">
    <source>
        <dbReference type="Pfam" id="PF00905"/>
    </source>
</evidence>
<dbReference type="Proteomes" id="UP000218896">
    <property type="component" value="Unassembled WGS sequence"/>
</dbReference>
<accession>A0A2A2F5K1</accession>
<dbReference type="AlphaFoldDB" id="A0A2A2F5K1"/>
<dbReference type="InterPro" id="IPR012338">
    <property type="entry name" value="Beta-lactam/transpept-like"/>
</dbReference>
<keyword evidence="7 14" id="KW-0812">Transmembrane</keyword>
<dbReference type="NCBIfam" id="TIGR03423">
    <property type="entry name" value="pbp2_mrdA"/>
    <property type="match status" value="1"/>
</dbReference>
<dbReference type="GO" id="GO:0005886">
    <property type="term" value="C:plasma membrane"/>
    <property type="evidence" value="ECO:0007669"/>
    <property type="project" value="UniProtKB-SubCell"/>
</dbReference>
<comment type="function">
    <text evidence="14">Catalyzes cross-linking of the peptidoglycan cell wall.</text>
</comment>
<evidence type="ECO:0000256" key="8">
    <source>
        <dbReference type="ARBA" id="ARBA00022801"/>
    </source>
</evidence>
<comment type="caution">
    <text evidence="17">The sequence shown here is derived from an EMBL/GenBank/DDBJ whole genome shotgun (WGS) entry which is preliminary data.</text>
</comment>
<comment type="similarity">
    <text evidence="14">Belongs to the transpeptidase family. MrdA subfamily.</text>
</comment>
<dbReference type="GO" id="GO:0009252">
    <property type="term" value="P:peptidoglycan biosynthetic process"/>
    <property type="evidence" value="ECO:0007669"/>
    <property type="project" value="UniProtKB-UniRule"/>
</dbReference>
<dbReference type="PANTHER" id="PTHR30627">
    <property type="entry name" value="PEPTIDOGLYCAN D,D-TRANSPEPTIDASE"/>
    <property type="match status" value="1"/>
</dbReference>
<evidence type="ECO:0000256" key="10">
    <source>
        <dbReference type="ARBA" id="ARBA00022984"/>
    </source>
</evidence>
<keyword evidence="10 14" id="KW-0573">Peptidoglycan synthesis</keyword>
<organism evidence="17 18">
    <name type="scientific">Halovibrio salipaludis</name>
    <dbReference type="NCBI Taxonomy" id="2032626"/>
    <lineage>
        <taxon>Bacteria</taxon>
        <taxon>Pseudomonadati</taxon>
        <taxon>Pseudomonadota</taxon>
        <taxon>Gammaproteobacteria</taxon>
        <taxon>Oceanospirillales</taxon>
        <taxon>Halomonadaceae</taxon>
        <taxon>Halovibrio</taxon>
    </lineage>
</organism>
<evidence type="ECO:0000256" key="11">
    <source>
        <dbReference type="ARBA" id="ARBA00022989"/>
    </source>
</evidence>
<feature type="transmembrane region" description="Helical" evidence="14">
    <location>
        <begin position="21"/>
        <end position="40"/>
    </location>
</feature>
<feature type="active site" description="Acyl-ester intermediate" evidence="14">
    <location>
        <position position="326"/>
    </location>
</feature>
<dbReference type="PANTHER" id="PTHR30627:SF2">
    <property type="entry name" value="PEPTIDOGLYCAN D,D-TRANSPEPTIDASE MRDA"/>
    <property type="match status" value="1"/>
</dbReference>
<dbReference type="Pfam" id="PF03717">
    <property type="entry name" value="PBP_dimer"/>
    <property type="match status" value="1"/>
</dbReference>
<evidence type="ECO:0000313" key="18">
    <source>
        <dbReference type="Proteomes" id="UP000218896"/>
    </source>
</evidence>
<evidence type="ECO:0000256" key="7">
    <source>
        <dbReference type="ARBA" id="ARBA00022692"/>
    </source>
</evidence>
<evidence type="ECO:0000256" key="3">
    <source>
        <dbReference type="ARBA" id="ARBA00022475"/>
    </source>
</evidence>
<dbReference type="InterPro" id="IPR001460">
    <property type="entry name" value="PCN-bd_Tpept"/>
</dbReference>
<dbReference type="OrthoDB" id="9766847at2"/>
<keyword evidence="6 14" id="KW-0645">Protease</keyword>
<sequence length="636" mass="71037">MSWGTLRNTNQERELFQRRSFVAIIVVILMTGVLIGRFYYLQIIEHETYTTISDRNRVQVQPVPPTRGLIYDRNGVLLAENRPVFSLTVIPEQVSDINALIGEIRDIVDVPPGDVENFRERLDERRRPFEPVPLRYHLTEAEMARLAVNRHSLPGVEMEARLVRYYPYGRLTSHVLGYVGRINEQDTRRIDKVAYAGTHYIGKTGLERVYEKELHGEVGYQNVETNARGRVMRVLEREDPSPGQDLTLNLDIRLQQVAHEALGDRRGAIVAINPETGGLLAQVSTPGFDTNKFVTGIDHESYAELRDSLDKPLFNRATRGQYPPGSTIKPMLALAGLASDTVTQSEIVHDPGYYELPNSSQVFRNWKREGHGDTTLYDAIVLSSDTYFYKMAYEMGGSMMADHLAHFGFGSVTSLDVRDELPGILPSPEWKRRVHNESWYPGDSVNMGIGQGYFLSTPLQLAATTSVLANRGERRAPRHLRYIEGDIPAQHLLPDVVRPPVEMGQESDWEYVINAMEEVVHGSEGTARRISPGLDYRMAGKTGTSQVFSLEGEEYDEDEIAKRMRDHALFVAFAPADDPEIVVSVLVENGGSGSSTAAPVARQVTDAWINGFPDVLTDQAVPGAMENDGTAGGEQP</sequence>
<evidence type="ECO:0000313" key="17">
    <source>
        <dbReference type="EMBL" id="PAU79909.1"/>
    </source>
</evidence>
<comment type="catalytic activity">
    <reaction evidence="14">
        <text>Preferential cleavage: (Ac)2-L-Lys-D-Ala-|-D-Ala. Also transpeptidation of peptidyl-alanyl moieties that are N-acyl substituents of D-alanine.</text>
        <dbReference type="EC" id="3.4.16.4"/>
    </reaction>
</comment>
<dbReference type="UniPathway" id="UPA00219"/>
<dbReference type="GO" id="GO:0006508">
    <property type="term" value="P:proteolysis"/>
    <property type="evidence" value="ECO:0007669"/>
    <property type="project" value="UniProtKB-KW"/>
</dbReference>
<dbReference type="RefSeq" id="WP_095617978.1">
    <property type="nucleotide sequence ID" value="NZ_NSKD01000005.1"/>
</dbReference>
<reference evidence="17 18" key="1">
    <citation type="submission" date="2017-08" db="EMBL/GenBank/DDBJ databases">
        <title>Halovibrio sewagensis sp. nov., isolated from wastewater of high salinity.</title>
        <authorList>
            <person name="Dong X."/>
            <person name="Zhang G."/>
        </authorList>
    </citation>
    <scope>NUCLEOTIDE SEQUENCE [LARGE SCALE GENOMIC DNA]</scope>
    <source>
        <strain evidence="17 18">YL5-2</strain>
    </source>
</reference>
<keyword evidence="9 14" id="KW-0133">Cell shape</keyword>
<evidence type="ECO:0000256" key="5">
    <source>
        <dbReference type="ARBA" id="ARBA00022645"/>
    </source>
</evidence>
<dbReference type="InterPro" id="IPR036138">
    <property type="entry name" value="PBP_dimer_sf"/>
</dbReference>
<keyword evidence="11 14" id="KW-1133">Transmembrane helix</keyword>
<gene>
    <name evidence="14 17" type="primary">mrdA</name>
    <name evidence="17" type="ORF">CK501_11970</name>
</gene>
<proteinExistence type="inferred from homology"/>
<dbReference type="SUPFAM" id="SSF56601">
    <property type="entry name" value="beta-lactamase/transpeptidase-like"/>
    <property type="match status" value="1"/>
</dbReference>
<dbReference type="InterPro" id="IPR050515">
    <property type="entry name" value="Beta-lactam/transpept"/>
</dbReference>
<dbReference type="HAMAP" id="MF_02081">
    <property type="entry name" value="MrdA_transpept"/>
    <property type="match status" value="1"/>
</dbReference>
<dbReference type="EC" id="3.4.16.4" evidence="14"/>
<dbReference type="GO" id="GO:0071972">
    <property type="term" value="F:peptidoglycan L,D-transpeptidase activity"/>
    <property type="evidence" value="ECO:0007669"/>
    <property type="project" value="TreeGrafter"/>
</dbReference>
<evidence type="ECO:0000256" key="12">
    <source>
        <dbReference type="ARBA" id="ARBA00023136"/>
    </source>
</evidence>
<keyword evidence="12 14" id="KW-0472">Membrane</keyword>
<keyword evidence="3 14" id="KW-1003">Cell membrane</keyword>
<feature type="domain" description="Penicillin-binding protein transpeptidase" evidence="15">
    <location>
        <begin position="267"/>
        <end position="605"/>
    </location>
</feature>
<evidence type="ECO:0000259" key="16">
    <source>
        <dbReference type="Pfam" id="PF03717"/>
    </source>
</evidence>
<evidence type="ECO:0000256" key="2">
    <source>
        <dbReference type="ARBA" id="ARBA00004236"/>
    </source>
</evidence>
<dbReference type="EMBL" id="NSKD01000005">
    <property type="protein sequence ID" value="PAU79909.1"/>
    <property type="molecule type" value="Genomic_DNA"/>
</dbReference>